<keyword evidence="2 9" id="KW-0813">Transport</keyword>
<dbReference type="Gene3D" id="1.20.5.3310">
    <property type="match status" value="1"/>
</dbReference>
<dbReference type="PANTHER" id="PTHR42982">
    <property type="entry name" value="SEC-INDEPENDENT PROTEIN TRANSLOCASE PROTEIN TATA"/>
    <property type="match status" value="1"/>
</dbReference>
<keyword evidence="8 9" id="KW-0472">Membrane</keyword>
<keyword evidence="4 9" id="KW-0812">Transmembrane</keyword>
<evidence type="ECO:0000256" key="1">
    <source>
        <dbReference type="ARBA" id="ARBA00004162"/>
    </source>
</evidence>
<keyword evidence="3 9" id="KW-1003">Cell membrane</keyword>
<dbReference type="HAMAP" id="MF_00236">
    <property type="entry name" value="TatA_E"/>
    <property type="match status" value="1"/>
</dbReference>
<keyword evidence="12" id="KW-1185">Reference proteome</keyword>
<reference evidence="11" key="1">
    <citation type="submission" date="2022-06" db="EMBL/GenBank/DDBJ databases">
        <title>Helicobacter colisuis sp. nov.</title>
        <authorList>
            <person name="Papic B."/>
            <person name="Gruntar I."/>
        </authorList>
    </citation>
    <scope>NUCLEOTIDE SEQUENCE</scope>
    <source>
        <strain evidence="11">11154-15</strain>
    </source>
</reference>
<evidence type="ECO:0000256" key="6">
    <source>
        <dbReference type="ARBA" id="ARBA00022989"/>
    </source>
</evidence>
<evidence type="ECO:0000313" key="11">
    <source>
        <dbReference type="EMBL" id="MCL9819690.1"/>
    </source>
</evidence>
<keyword evidence="7 9" id="KW-0811">Translocation</keyword>
<feature type="compositionally biased region" description="Polar residues" evidence="10">
    <location>
        <begin position="63"/>
        <end position="82"/>
    </location>
</feature>
<evidence type="ECO:0000256" key="8">
    <source>
        <dbReference type="ARBA" id="ARBA00023136"/>
    </source>
</evidence>
<feature type="compositionally biased region" description="Basic and acidic residues" evidence="10">
    <location>
        <begin position="49"/>
        <end position="62"/>
    </location>
</feature>
<dbReference type="EMBL" id="JAMOKX010000004">
    <property type="protein sequence ID" value="MCL9819690.1"/>
    <property type="molecule type" value="Genomic_DNA"/>
</dbReference>
<dbReference type="Proteomes" id="UP001057522">
    <property type="component" value="Unassembled WGS sequence"/>
</dbReference>
<dbReference type="RefSeq" id="WP_242099006.1">
    <property type="nucleotide sequence ID" value="NZ_JAMOKV010000003.1"/>
</dbReference>
<keyword evidence="5 9" id="KW-0653">Protein transport</keyword>
<evidence type="ECO:0000256" key="10">
    <source>
        <dbReference type="SAM" id="MobiDB-lite"/>
    </source>
</evidence>
<name>A0ABT0TVJ7_9HELI</name>
<evidence type="ECO:0000256" key="5">
    <source>
        <dbReference type="ARBA" id="ARBA00022927"/>
    </source>
</evidence>
<sequence>MGPSVQQLLIILLIIIVLFGAKKIPDLAKGLGSGIKNFKKAIKEDEENADIKTTEAKPDKIQNDSNTKETTASTNQNETTKV</sequence>
<evidence type="ECO:0000256" key="4">
    <source>
        <dbReference type="ARBA" id="ARBA00022692"/>
    </source>
</evidence>
<comment type="similarity">
    <text evidence="9">Belongs to the TatA/E family.</text>
</comment>
<accession>A0ABT0TVJ7</accession>
<keyword evidence="6 9" id="KW-1133">Transmembrane helix</keyword>
<comment type="caution">
    <text evidence="11">The sequence shown here is derived from an EMBL/GenBank/DDBJ whole genome shotgun (WGS) entry which is preliminary data.</text>
</comment>
<organism evidence="11 12">
    <name type="scientific">Helicobacter colisuis</name>
    <dbReference type="NCBI Taxonomy" id="2949739"/>
    <lineage>
        <taxon>Bacteria</taxon>
        <taxon>Pseudomonadati</taxon>
        <taxon>Campylobacterota</taxon>
        <taxon>Epsilonproteobacteria</taxon>
        <taxon>Campylobacterales</taxon>
        <taxon>Helicobacteraceae</taxon>
        <taxon>Helicobacter</taxon>
    </lineage>
</organism>
<comment type="function">
    <text evidence="9">Part of the twin-arginine translocation (Tat) system that transports large folded proteins containing a characteristic twin-arginine motif in their signal peptide across membranes. TatA could form the protein-conducting channel of the Tat system.</text>
</comment>
<dbReference type="InterPro" id="IPR003369">
    <property type="entry name" value="TatA/B/E"/>
</dbReference>
<feature type="region of interest" description="Disordered" evidence="10">
    <location>
        <begin position="46"/>
        <end position="82"/>
    </location>
</feature>
<evidence type="ECO:0000256" key="9">
    <source>
        <dbReference type="HAMAP-Rule" id="MF_00236"/>
    </source>
</evidence>
<comment type="subcellular location">
    <subcellularLocation>
        <location evidence="1 9">Cell membrane</location>
        <topology evidence="1 9">Single-pass membrane protein</topology>
    </subcellularLocation>
</comment>
<protein>
    <recommendedName>
        <fullName evidence="9">Sec-independent protein translocase protein TatA</fullName>
    </recommendedName>
</protein>
<evidence type="ECO:0000256" key="2">
    <source>
        <dbReference type="ARBA" id="ARBA00022448"/>
    </source>
</evidence>
<dbReference type="NCBIfam" id="TIGR01411">
    <property type="entry name" value="tatAE"/>
    <property type="match status" value="1"/>
</dbReference>
<evidence type="ECO:0000313" key="12">
    <source>
        <dbReference type="Proteomes" id="UP001057522"/>
    </source>
</evidence>
<comment type="subunit">
    <text evidence="9">Forms a complex with TatC.</text>
</comment>
<dbReference type="PANTHER" id="PTHR42982:SF1">
    <property type="entry name" value="SEC-INDEPENDENT PROTEIN TRANSLOCASE PROTEIN TATA"/>
    <property type="match status" value="1"/>
</dbReference>
<gene>
    <name evidence="9" type="primary">tatA</name>
    <name evidence="11" type="ORF">NCR95_05865</name>
</gene>
<dbReference type="Pfam" id="PF02416">
    <property type="entry name" value="TatA_B_E"/>
    <property type="match status" value="1"/>
</dbReference>
<evidence type="ECO:0000256" key="7">
    <source>
        <dbReference type="ARBA" id="ARBA00023010"/>
    </source>
</evidence>
<dbReference type="InterPro" id="IPR006312">
    <property type="entry name" value="TatA/E"/>
</dbReference>
<proteinExistence type="inferred from homology"/>
<evidence type="ECO:0000256" key="3">
    <source>
        <dbReference type="ARBA" id="ARBA00022475"/>
    </source>
</evidence>